<evidence type="ECO:0000256" key="7">
    <source>
        <dbReference type="ARBA" id="ARBA00061363"/>
    </source>
</evidence>
<evidence type="ECO:0000256" key="2">
    <source>
        <dbReference type="ARBA" id="ARBA00022563"/>
    </source>
</evidence>
<dbReference type="Gene3D" id="3.40.50.300">
    <property type="entry name" value="P-loop containing nucleotide triphosphate hydrolases"/>
    <property type="match status" value="1"/>
</dbReference>
<dbReference type="EC" id="6.3.4.3" evidence="8"/>
<evidence type="ECO:0000313" key="10">
    <source>
        <dbReference type="Proteomes" id="UP000679848"/>
    </source>
</evidence>
<comment type="pathway">
    <text evidence="1 8">One-carbon metabolism; tetrahydrofolate interconversion.</text>
</comment>
<accession>A0A810QAI9</accession>
<keyword evidence="3 8" id="KW-0436">Ligase</keyword>
<keyword evidence="5 8" id="KW-0067">ATP-binding</keyword>
<evidence type="ECO:0000256" key="4">
    <source>
        <dbReference type="ARBA" id="ARBA00022741"/>
    </source>
</evidence>
<dbReference type="RefSeq" id="WP_187028837.1">
    <property type="nucleotide sequence ID" value="NZ_AP023420.1"/>
</dbReference>
<sequence length="558" mass="59450">MSFKSDIEIAQETTPLKITEVAKNCGVDEKYIEQYGNYKAKIDYRMLKDLKDQPDGKLILVTAITPTPAGEGKTTTSVGLADGLRKIGKKAVVALREPSLGPVFGVKGGAAGGGYAQVVPMEDINLHFTGDFHAIGAANNLMAAMLDNHIQQGNALGIDVKQITWKRAVDMNDRQLRHIVDGLGGKAQGVPREDGFEITVASEIMAVLCLASDINDLKARLARMIVAYTYDGKPVTAHDLKAEGAMAALLKDALKPNLVQTLEHTPAFIHGGPFANIAHGCNSVTATRMALKMGDYAVTEAGFAADLGAEKFIDIKCRMAGLHPSAVVIVATVRALKYHGGVAKADLNNENLEALEKGLPNLLQHVDNVKNVYGLPCVVAINAFPTDTKAELDLVEKKCNELGVNVALSEVWAKGGEGGKALAEEVVRLCEQPNNFQFVYDADASIEQKLDTIVKKVYHGDGVVLTANAKKQAQQLTDLGFGNLPICMAKTQYSFSDDAALLGAPKGFTVTVRNLKVSAGAGFIVALTGDIMTMPGLPKVPSAEKIDVDENGKISGLF</sequence>
<dbReference type="HAMAP" id="MF_01543">
    <property type="entry name" value="FTHFS"/>
    <property type="match status" value="1"/>
</dbReference>
<comment type="similarity">
    <text evidence="7 8">Belongs to the formate--tetrahydrofolate ligase family.</text>
</comment>
<dbReference type="GO" id="GO:0005524">
    <property type="term" value="F:ATP binding"/>
    <property type="evidence" value="ECO:0007669"/>
    <property type="project" value="UniProtKB-UniRule"/>
</dbReference>
<dbReference type="NCBIfam" id="NF010030">
    <property type="entry name" value="PRK13505.1"/>
    <property type="match status" value="1"/>
</dbReference>
<dbReference type="PROSITE" id="PS00721">
    <property type="entry name" value="FTHFS_1"/>
    <property type="match status" value="1"/>
</dbReference>
<protein>
    <recommendedName>
        <fullName evidence="8">Formate--tetrahydrofolate ligase</fullName>
        <ecNumber evidence="8">6.3.4.3</ecNumber>
    </recommendedName>
    <alternativeName>
        <fullName evidence="8">Formyltetrahydrofolate synthetase</fullName>
        <shortName evidence="8">FHS</shortName>
        <shortName evidence="8">FTHFS</shortName>
    </alternativeName>
</protein>
<dbReference type="GO" id="GO:0004329">
    <property type="term" value="F:formate-tetrahydrofolate ligase activity"/>
    <property type="evidence" value="ECO:0007669"/>
    <property type="project" value="UniProtKB-UniRule"/>
</dbReference>
<dbReference type="Gene3D" id="3.30.1510.10">
    <property type="entry name" value="Domain 2, N(10)-formyltetrahydrofolate synthetase"/>
    <property type="match status" value="1"/>
</dbReference>
<proteinExistence type="inferred from homology"/>
<keyword evidence="4 8" id="KW-0547">Nucleotide-binding</keyword>
<dbReference type="SUPFAM" id="SSF52540">
    <property type="entry name" value="P-loop containing nucleoside triphosphate hydrolases"/>
    <property type="match status" value="1"/>
</dbReference>
<dbReference type="InterPro" id="IPR027417">
    <property type="entry name" value="P-loop_NTPase"/>
</dbReference>
<dbReference type="InterPro" id="IPR000559">
    <property type="entry name" value="Formate_THF_ligase"/>
</dbReference>
<name>A0A810QAI9_9FIRM</name>
<dbReference type="KEGG" id="pfaa:MM59RIKEN_00250"/>
<evidence type="ECO:0000256" key="5">
    <source>
        <dbReference type="ARBA" id="ARBA00022840"/>
    </source>
</evidence>
<dbReference type="Proteomes" id="UP000679848">
    <property type="component" value="Chromosome"/>
</dbReference>
<evidence type="ECO:0000256" key="8">
    <source>
        <dbReference type="HAMAP-Rule" id="MF_01543"/>
    </source>
</evidence>
<dbReference type="GO" id="GO:0035999">
    <property type="term" value="P:tetrahydrofolate interconversion"/>
    <property type="evidence" value="ECO:0007669"/>
    <property type="project" value="UniProtKB-UniRule"/>
</dbReference>
<evidence type="ECO:0000313" key="9">
    <source>
        <dbReference type="EMBL" id="BCK82706.1"/>
    </source>
</evidence>
<dbReference type="EMBL" id="AP023420">
    <property type="protein sequence ID" value="BCK82706.1"/>
    <property type="molecule type" value="Genomic_DNA"/>
</dbReference>
<dbReference type="Pfam" id="PF01268">
    <property type="entry name" value="FTHFS"/>
    <property type="match status" value="1"/>
</dbReference>
<feature type="binding site" evidence="8">
    <location>
        <begin position="67"/>
        <end position="74"/>
    </location>
    <ligand>
        <name>ATP</name>
        <dbReference type="ChEBI" id="CHEBI:30616"/>
    </ligand>
</feature>
<dbReference type="Gene3D" id="3.10.410.10">
    <property type="entry name" value="Formyltetrahydrofolate synthetase, domain 3"/>
    <property type="match status" value="1"/>
</dbReference>
<keyword evidence="10" id="KW-1185">Reference proteome</keyword>
<evidence type="ECO:0000256" key="3">
    <source>
        <dbReference type="ARBA" id="ARBA00022598"/>
    </source>
</evidence>
<evidence type="ECO:0000256" key="1">
    <source>
        <dbReference type="ARBA" id="ARBA00004777"/>
    </source>
</evidence>
<dbReference type="CDD" id="cd00477">
    <property type="entry name" value="FTHFS"/>
    <property type="match status" value="1"/>
</dbReference>
<dbReference type="FunFam" id="3.30.1510.10:FF:000001">
    <property type="entry name" value="Formate--tetrahydrofolate ligase"/>
    <property type="match status" value="1"/>
</dbReference>
<gene>
    <name evidence="8" type="primary">fhs</name>
    <name evidence="9" type="ORF">MM59RIKEN_00250</name>
</gene>
<dbReference type="AlphaFoldDB" id="A0A810QAI9"/>
<comment type="catalytic activity">
    <reaction evidence="6 8">
        <text>(6S)-5,6,7,8-tetrahydrofolate + formate + ATP = (6R)-10-formyltetrahydrofolate + ADP + phosphate</text>
        <dbReference type="Rhea" id="RHEA:20221"/>
        <dbReference type="ChEBI" id="CHEBI:15740"/>
        <dbReference type="ChEBI" id="CHEBI:30616"/>
        <dbReference type="ChEBI" id="CHEBI:43474"/>
        <dbReference type="ChEBI" id="CHEBI:57453"/>
        <dbReference type="ChEBI" id="CHEBI:195366"/>
        <dbReference type="ChEBI" id="CHEBI:456216"/>
        <dbReference type="EC" id="6.3.4.3"/>
    </reaction>
</comment>
<evidence type="ECO:0000256" key="6">
    <source>
        <dbReference type="ARBA" id="ARBA00049033"/>
    </source>
</evidence>
<dbReference type="PROSITE" id="PS00722">
    <property type="entry name" value="FTHFS_2"/>
    <property type="match status" value="1"/>
</dbReference>
<dbReference type="InterPro" id="IPR020628">
    <property type="entry name" value="Formate_THF_ligase_CS"/>
</dbReference>
<dbReference type="UniPathway" id="UPA00193"/>
<reference evidence="9" key="1">
    <citation type="submission" date="2020-09" db="EMBL/GenBank/DDBJ databases">
        <title>New species isolated from human feces.</title>
        <authorList>
            <person name="Kitahara M."/>
            <person name="Shigeno Y."/>
            <person name="Shime M."/>
            <person name="Matsumoto Y."/>
            <person name="Nakamura S."/>
            <person name="Motooka D."/>
            <person name="Fukuoka S."/>
            <person name="Nishikawa H."/>
            <person name="Benno Y."/>
        </authorList>
    </citation>
    <scope>NUCLEOTIDE SEQUENCE</scope>
    <source>
        <strain evidence="9">MM59</strain>
    </source>
</reference>
<organism evidence="9 10">
    <name type="scientific">Pusillibacter faecalis</name>
    <dbReference type="NCBI Taxonomy" id="2714358"/>
    <lineage>
        <taxon>Bacteria</taxon>
        <taxon>Bacillati</taxon>
        <taxon>Bacillota</taxon>
        <taxon>Clostridia</taxon>
        <taxon>Eubacteriales</taxon>
        <taxon>Oscillospiraceae</taxon>
        <taxon>Pusillibacter</taxon>
    </lineage>
</organism>
<dbReference type="FunFam" id="3.10.410.10:FF:000001">
    <property type="entry name" value="Putative formate--tetrahydrofolate ligase"/>
    <property type="match status" value="1"/>
</dbReference>
<keyword evidence="2 8" id="KW-0554">One-carbon metabolism</keyword>